<evidence type="ECO:0000313" key="5">
    <source>
        <dbReference type="Proteomes" id="UP001223420"/>
    </source>
</evidence>
<accession>A0AAJ1WWC6</accession>
<name>A0AAJ1WWC6_9HYPH</name>
<organism evidence="3 5">
    <name type="scientific">Methylobacterium brachiatum</name>
    <dbReference type="NCBI Taxonomy" id="269660"/>
    <lineage>
        <taxon>Bacteria</taxon>
        <taxon>Pseudomonadati</taxon>
        <taxon>Pseudomonadota</taxon>
        <taxon>Alphaproteobacteria</taxon>
        <taxon>Hyphomicrobiales</taxon>
        <taxon>Methylobacteriaceae</taxon>
        <taxon>Methylobacterium</taxon>
    </lineage>
</organism>
<evidence type="ECO:0000313" key="4">
    <source>
        <dbReference type="EMBL" id="MER2291540.1"/>
    </source>
</evidence>
<feature type="region of interest" description="Disordered" evidence="1">
    <location>
        <begin position="25"/>
        <end position="102"/>
    </location>
</feature>
<comment type="caution">
    <text evidence="3">The sequence shown here is derived from an EMBL/GenBank/DDBJ whole genome shotgun (WGS) entry which is preliminary data.</text>
</comment>
<dbReference type="Proteomes" id="UP001432995">
    <property type="component" value="Unassembled WGS sequence"/>
</dbReference>
<dbReference type="EMBL" id="JAUSWL010000009">
    <property type="protein sequence ID" value="MDQ0545504.1"/>
    <property type="molecule type" value="Genomic_DNA"/>
</dbReference>
<feature type="compositionally biased region" description="Gly residues" evidence="1">
    <location>
        <begin position="28"/>
        <end position="42"/>
    </location>
</feature>
<dbReference type="AlphaFoldDB" id="A0AAJ1WWC6"/>
<evidence type="ECO:0000313" key="6">
    <source>
        <dbReference type="Proteomes" id="UP001432995"/>
    </source>
</evidence>
<evidence type="ECO:0000256" key="1">
    <source>
        <dbReference type="SAM" id="MobiDB-lite"/>
    </source>
</evidence>
<evidence type="ECO:0000256" key="2">
    <source>
        <dbReference type="SAM" id="SignalP"/>
    </source>
</evidence>
<reference evidence="3" key="1">
    <citation type="submission" date="2023-07" db="EMBL/GenBank/DDBJ databases">
        <title>Genomic Encyclopedia of Type Strains, Phase IV (KMG-IV): sequencing the most valuable type-strain genomes for metagenomic binning, comparative biology and taxonomic classification.</title>
        <authorList>
            <person name="Goeker M."/>
        </authorList>
    </citation>
    <scope>NUCLEOTIDE SEQUENCE</scope>
    <source>
        <strain evidence="3">DSM 19569</strain>
    </source>
</reference>
<protein>
    <submittedName>
        <fullName evidence="3">Uncharacterized protein</fullName>
    </submittedName>
</protein>
<dbReference type="GeneID" id="90834884"/>
<sequence length="102" mass="10712">MTRTTTQRILTLGLLAGALALPMAAQAGEGGGGSRQAAGGGHMSSYVSDPSHDPRSLHSQRVGSGQLLGAPMLHDRGHATVARRSVIDPHWASGHVERRTRR</sequence>
<feature type="signal peptide" evidence="2">
    <location>
        <begin position="1"/>
        <end position="27"/>
    </location>
</feature>
<evidence type="ECO:0000313" key="3">
    <source>
        <dbReference type="EMBL" id="MDQ0545504.1"/>
    </source>
</evidence>
<keyword evidence="2" id="KW-0732">Signal</keyword>
<feature type="chain" id="PRO_5042577463" evidence="2">
    <location>
        <begin position="28"/>
        <end position="102"/>
    </location>
</feature>
<dbReference type="RefSeq" id="WP_007560534.1">
    <property type="nucleotide sequence ID" value="NZ_FOQW01000022.1"/>
</dbReference>
<keyword evidence="6" id="KW-1185">Reference proteome</keyword>
<gene>
    <name evidence="4" type="ORF">ABS770_25115</name>
    <name evidence="3" type="ORF">QO001_004448</name>
</gene>
<dbReference type="Proteomes" id="UP001223420">
    <property type="component" value="Unassembled WGS sequence"/>
</dbReference>
<proteinExistence type="predicted"/>
<reference evidence="4" key="2">
    <citation type="submission" date="2024-06" db="EMBL/GenBank/DDBJ databases">
        <authorList>
            <person name="Campbell A.G."/>
        </authorList>
    </citation>
    <scope>NUCLEOTIDE SEQUENCE</scope>
    <source>
        <strain evidence="4">EM17</strain>
    </source>
</reference>
<dbReference type="EMBL" id="JBELQD010000049">
    <property type="protein sequence ID" value="MER2291540.1"/>
    <property type="molecule type" value="Genomic_DNA"/>
</dbReference>